<proteinExistence type="predicted"/>
<reference evidence="1" key="2">
    <citation type="journal article" date="2015" name="Data Brief">
        <title>Shoot transcriptome of the giant reed, Arundo donax.</title>
        <authorList>
            <person name="Barrero R.A."/>
            <person name="Guerrero F.D."/>
            <person name="Moolhuijzen P."/>
            <person name="Goolsby J.A."/>
            <person name="Tidwell J."/>
            <person name="Bellgard S.E."/>
            <person name="Bellgard M.I."/>
        </authorList>
    </citation>
    <scope>NUCLEOTIDE SEQUENCE</scope>
    <source>
        <tissue evidence="1">Shoot tissue taken approximately 20 cm above the soil surface</tissue>
    </source>
</reference>
<accession>A0A0A9H7A4</accession>
<organism evidence="1">
    <name type="scientific">Arundo donax</name>
    <name type="common">Giant reed</name>
    <name type="synonym">Donax arundinaceus</name>
    <dbReference type="NCBI Taxonomy" id="35708"/>
    <lineage>
        <taxon>Eukaryota</taxon>
        <taxon>Viridiplantae</taxon>
        <taxon>Streptophyta</taxon>
        <taxon>Embryophyta</taxon>
        <taxon>Tracheophyta</taxon>
        <taxon>Spermatophyta</taxon>
        <taxon>Magnoliopsida</taxon>
        <taxon>Liliopsida</taxon>
        <taxon>Poales</taxon>
        <taxon>Poaceae</taxon>
        <taxon>PACMAD clade</taxon>
        <taxon>Arundinoideae</taxon>
        <taxon>Arundineae</taxon>
        <taxon>Arundo</taxon>
    </lineage>
</organism>
<dbReference type="AlphaFoldDB" id="A0A0A9H7A4"/>
<protein>
    <submittedName>
        <fullName evidence="1">Uncharacterized protein</fullName>
    </submittedName>
</protein>
<name>A0A0A9H7A4_ARUDO</name>
<evidence type="ECO:0000313" key="1">
    <source>
        <dbReference type="EMBL" id="JAE30746.1"/>
    </source>
</evidence>
<reference evidence="1" key="1">
    <citation type="submission" date="2014-09" db="EMBL/GenBank/DDBJ databases">
        <authorList>
            <person name="Magalhaes I.L.F."/>
            <person name="Oliveira U."/>
            <person name="Santos F.R."/>
            <person name="Vidigal T.H.D.A."/>
            <person name="Brescovit A.D."/>
            <person name="Santos A.J."/>
        </authorList>
    </citation>
    <scope>NUCLEOTIDE SEQUENCE</scope>
    <source>
        <tissue evidence="1">Shoot tissue taken approximately 20 cm above the soil surface</tissue>
    </source>
</reference>
<dbReference type="EMBL" id="GBRH01167150">
    <property type="protein sequence ID" value="JAE30746.1"/>
    <property type="molecule type" value="Transcribed_RNA"/>
</dbReference>
<sequence>MFCDSYKLDQKSTRFLLYMRTFHEALTLVIQDSI</sequence>